<accession>A0ABD1MS49</accession>
<name>A0ABD1MS49_9FABA</name>
<comment type="caution">
    <text evidence="1">The sequence shown here is derived from an EMBL/GenBank/DDBJ whole genome shotgun (WGS) entry which is preliminary data.</text>
</comment>
<dbReference type="Proteomes" id="UP001603857">
    <property type="component" value="Unassembled WGS sequence"/>
</dbReference>
<organism evidence="1 2">
    <name type="scientific">Flemingia macrophylla</name>
    <dbReference type="NCBI Taxonomy" id="520843"/>
    <lineage>
        <taxon>Eukaryota</taxon>
        <taxon>Viridiplantae</taxon>
        <taxon>Streptophyta</taxon>
        <taxon>Embryophyta</taxon>
        <taxon>Tracheophyta</taxon>
        <taxon>Spermatophyta</taxon>
        <taxon>Magnoliopsida</taxon>
        <taxon>eudicotyledons</taxon>
        <taxon>Gunneridae</taxon>
        <taxon>Pentapetalae</taxon>
        <taxon>rosids</taxon>
        <taxon>fabids</taxon>
        <taxon>Fabales</taxon>
        <taxon>Fabaceae</taxon>
        <taxon>Papilionoideae</taxon>
        <taxon>50 kb inversion clade</taxon>
        <taxon>NPAAA clade</taxon>
        <taxon>indigoferoid/millettioid clade</taxon>
        <taxon>Phaseoleae</taxon>
        <taxon>Flemingia</taxon>
    </lineage>
</organism>
<keyword evidence="2" id="KW-1185">Reference proteome</keyword>
<proteinExistence type="predicted"/>
<dbReference type="EMBL" id="JBGMDY010000004">
    <property type="protein sequence ID" value="KAL2338619.1"/>
    <property type="molecule type" value="Genomic_DNA"/>
</dbReference>
<dbReference type="AlphaFoldDB" id="A0ABD1MS49"/>
<evidence type="ECO:0000313" key="1">
    <source>
        <dbReference type="EMBL" id="KAL2338619.1"/>
    </source>
</evidence>
<evidence type="ECO:0000313" key="2">
    <source>
        <dbReference type="Proteomes" id="UP001603857"/>
    </source>
</evidence>
<sequence>MANPIHQWKSYPEPCPIVTKSSLHSCAVLYCSDVYKPHQARQLGDLKFTVANECRINK</sequence>
<reference evidence="1 2" key="1">
    <citation type="submission" date="2024-08" db="EMBL/GenBank/DDBJ databases">
        <title>Insights into the chromosomal genome structure of Flemingia macrophylla.</title>
        <authorList>
            <person name="Ding Y."/>
            <person name="Zhao Y."/>
            <person name="Bi W."/>
            <person name="Wu M."/>
            <person name="Zhao G."/>
            <person name="Gong Y."/>
            <person name="Li W."/>
            <person name="Zhang P."/>
        </authorList>
    </citation>
    <scope>NUCLEOTIDE SEQUENCE [LARGE SCALE GENOMIC DNA]</scope>
    <source>
        <strain evidence="1">DYQJB</strain>
        <tissue evidence="1">Leaf</tissue>
    </source>
</reference>
<protein>
    <submittedName>
        <fullName evidence="1">Uncharacterized protein</fullName>
    </submittedName>
</protein>
<gene>
    <name evidence="1" type="ORF">Fmac_013065</name>
</gene>